<evidence type="ECO:0000256" key="6">
    <source>
        <dbReference type="ARBA" id="ARBA00022833"/>
    </source>
</evidence>
<evidence type="ECO:0000259" key="9">
    <source>
        <dbReference type="Pfam" id="PF01431"/>
    </source>
</evidence>
<evidence type="ECO:0000256" key="3">
    <source>
        <dbReference type="ARBA" id="ARBA00022670"/>
    </source>
</evidence>
<keyword evidence="11" id="KW-1185">Reference proteome</keyword>
<evidence type="ECO:0000256" key="1">
    <source>
        <dbReference type="ARBA" id="ARBA00001947"/>
    </source>
</evidence>
<dbReference type="GO" id="GO:0004222">
    <property type="term" value="F:metalloendopeptidase activity"/>
    <property type="evidence" value="ECO:0007669"/>
    <property type="project" value="InterPro"/>
</dbReference>
<dbReference type="PRINTS" id="PR00786">
    <property type="entry name" value="NEPRILYSIN"/>
</dbReference>
<dbReference type="InterPro" id="IPR018497">
    <property type="entry name" value="Peptidase_M13_C"/>
</dbReference>
<evidence type="ECO:0000313" key="12">
    <source>
        <dbReference type="WBParaSite" id="Pan_g314.t1"/>
    </source>
</evidence>
<dbReference type="PANTHER" id="PTHR11733:SF167">
    <property type="entry name" value="FI17812P1-RELATED"/>
    <property type="match status" value="1"/>
</dbReference>
<proteinExistence type="inferred from homology"/>
<dbReference type="InterPro" id="IPR024079">
    <property type="entry name" value="MetalloPept_cat_dom_sf"/>
</dbReference>
<dbReference type="WBParaSite" id="Pan_g314.t1">
    <property type="protein sequence ID" value="Pan_g314.t1"/>
    <property type="gene ID" value="Pan_g314"/>
</dbReference>
<feature type="signal peptide" evidence="8">
    <location>
        <begin position="1"/>
        <end position="27"/>
    </location>
</feature>
<feature type="chain" id="PRO_5028907890" evidence="8">
    <location>
        <begin position="28"/>
        <end position="635"/>
    </location>
</feature>
<feature type="domain" description="Peptidase M13 N-terminal" evidence="10">
    <location>
        <begin position="68"/>
        <end position="380"/>
    </location>
</feature>
<dbReference type="PANTHER" id="PTHR11733">
    <property type="entry name" value="ZINC METALLOPROTEASE FAMILY M13 NEPRILYSIN-RELATED"/>
    <property type="match status" value="1"/>
</dbReference>
<sequence>MFKALKPLSPSLLVLVFAFSLTIRTDADVYKSVHHPKAKAFGNRVCTNKDCTLAAANFIHHGNDKLDPCDDFAQHACDRYKIFKNISVLDETDVILNKKLPLLLKTPPSPEDKPYHTLAKAVYQKCINKVIEKNKPKKNIPSTKSVFLALIDEIGGWPLLKPKNWKEFDLSYEEYIADIHRKHDVPVLFNAVVVANGFPDNHDEYMLLLTPAPPLDYPQYLALVATKYGADNPSLFDDVKELYSKIDMTRQAILDEIKKKQMYANIGPLHLVKLEFANFDLEKYMMRLFDGIGEIRPNTTVAVWNAEYFQYIHHLAADKRLLANYAASALVMKKGLFLTYFDEVPQRNEDEFMTHCTTINHKLFEYPLSQMYVKKYFDYDGIVPKVSEMPPTEPSEDLAALVFRIQHKLRLTALSKISKPLDLISWTDVDEASVLMANAFNAFTFNRIFIPAGILSPPSFYKNVPDYVNYGAVGAIVAHEIMHGYDNKGRGHDETGDERDWWNDEAEEAFENKTTCFIDQYTKEGVDGRFTLGENIADNVGMQIAYNAYKKLIASRGNVTEPALPGFEEFTAEQMFFLANANLWCDKDKIVNPIDEHPPGMIRVKVVAQNMEEFSEAFNCPKKAVMNLEERCAIW</sequence>
<evidence type="ECO:0000259" key="10">
    <source>
        <dbReference type="Pfam" id="PF05649"/>
    </source>
</evidence>
<keyword evidence="7" id="KW-0482">Metalloprotease</keyword>
<comment type="cofactor">
    <cofactor evidence="1">
        <name>Zn(2+)</name>
        <dbReference type="ChEBI" id="CHEBI:29105"/>
    </cofactor>
</comment>
<dbReference type="SUPFAM" id="SSF55486">
    <property type="entry name" value="Metalloproteases ('zincins'), catalytic domain"/>
    <property type="match status" value="1"/>
</dbReference>
<feature type="domain" description="Peptidase M13 C-terminal" evidence="9">
    <location>
        <begin position="438"/>
        <end position="633"/>
    </location>
</feature>
<reference evidence="11" key="1">
    <citation type="journal article" date="2013" name="Genetics">
        <title>The draft genome and transcriptome of Panagrellus redivivus are shaped by the harsh demands of a free-living lifestyle.</title>
        <authorList>
            <person name="Srinivasan J."/>
            <person name="Dillman A.R."/>
            <person name="Macchietto M.G."/>
            <person name="Heikkinen L."/>
            <person name="Lakso M."/>
            <person name="Fracchia K.M."/>
            <person name="Antoshechkin I."/>
            <person name="Mortazavi A."/>
            <person name="Wong G."/>
            <person name="Sternberg P.W."/>
        </authorList>
    </citation>
    <scope>NUCLEOTIDE SEQUENCE [LARGE SCALE GENOMIC DNA]</scope>
    <source>
        <strain evidence="11">MT8872</strain>
    </source>
</reference>
<dbReference type="Gene3D" id="1.10.1380.10">
    <property type="entry name" value="Neutral endopeptidase , domain2"/>
    <property type="match status" value="1"/>
</dbReference>
<evidence type="ECO:0000256" key="5">
    <source>
        <dbReference type="ARBA" id="ARBA00022801"/>
    </source>
</evidence>
<name>A0A7E4VW42_PANRE</name>
<keyword evidence="3" id="KW-0645">Protease</keyword>
<keyword evidence="5" id="KW-0378">Hydrolase</keyword>
<organism evidence="11 12">
    <name type="scientific">Panagrellus redivivus</name>
    <name type="common">Microworm</name>
    <dbReference type="NCBI Taxonomy" id="6233"/>
    <lineage>
        <taxon>Eukaryota</taxon>
        <taxon>Metazoa</taxon>
        <taxon>Ecdysozoa</taxon>
        <taxon>Nematoda</taxon>
        <taxon>Chromadorea</taxon>
        <taxon>Rhabditida</taxon>
        <taxon>Tylenchina</taxon>
        <taxon>Panagrolaimomorpha</taxon>
        <taxon>Panagrolaimoidea</taxon>
        <taxon>Panagrolaimidae</taxon>
        <taxon>Panagrellus</taxon>
    </lineage>
</organism>
<dbReference type="PROSITE" id="PS51885">
    <property type="entry name" value="NEPRILYSIN"/>
    <property type="match status" value="1"/>
</dbReference>
<evidence type="ECO:0000256" key="8">
    <source>
        <dbReference type="SAM" id="SignalP"/>
    </source>
</evidence>
<keyword evidence="6" id="KW-0862">Zinc</keyword>
<dbReference type="AlphaFoldDB" id="A0A7E4VW42"/>
<dbReference type="InterPro" id="IPR000718">
    <property type="entry name" value="Peptidase_M13"/>
</dbReference>
<evidence type="ECO:0000256" key="2">
    <source>
        <dbReference type="ARBA" id="ARBA00007357"/>
    </source>
</evidence>
<evidence type="ECO:0000256" key="4">
    <source>
        <dbReference type="ARBA" id="ARBA00022723"/>
    </source>
</evidence>
<protein>
    <submittedName>
        <fullName evidence="12">Peptidase_M13 domain-containing protein</fullName>
    </submittedName>
</protein>
<accession>A0A7E4VW42</accession>
<keyword evidence="4" id="KW-0479">Metal-binding</keyword>
<dbReference type="InterPro" id="IPR008753">
    <property type="entry name" value="Peptidase_M13_N"/>
</dbReference>
<keyword evidence="8" id="KW-0732">Signal</keyword>
<dbReference type="GO" id="GO:0046872">
    <property type="term" value="F:metal ion binding"/>
    <property type="evidence" value="ECO:0007669"/>
    <property type="project" value="UniProtKB-KW"/>
</dbReference>
<dbReference type="CDD" id="cd08662">
    <property type="entry name" value="M13"/>
    <property type="match status" value="1"/>
</dbReference>
<dbReference type="InterPro" id="IPR042089">
    <property type="entry name" value="Peptidase_M13_dom_2"/>
</dbReference>
<evidence type="ECO:0000313" key="11">
    <source>
        <dbReference type="Proteomes" id="UP000492821"/>
    </source>
</evidence>
<evidence type="ECO:0000256" key="7">
    <source>
        <dbReference type="ARBA" id="ARBA00023049"/>
    </source>
</evidence>
<dbReference type="GO" id="GO:0005886">
    <property type="term" value="C:plasma membrane"/>
    <property type="evidence" value="ECO:0007669"/>
    <property type="project" value="TreeGrafter"/>
</dbReference>
<dbReference type="Proteomes" id="UP000492821">
    <property type="component" value="Unassembled WGS sequence"/>
</dbReference>
<dbReference type="Gene3D" id="3.40.390.10">
    <property type="entry name" value="Collagenase (Catalytic Domain)"/>
    <property type="match status" value="1"/>
</dbReference>
<dbReference type="Pfam" id="PF05649">
    <property type="entry name" value="Peptidase_M13_N"/>
    <property type="match status" value="1"/>
</dbReference>
<dbReference type="GO" id="GO:0016485">
    <property type="term" value="P:protein processing"/>
    <property type="evidence" value="ECO:0007669"/>
    <property type="project" value="TreeGrafter"/>
</dbReference>
<reference evidence="12" key="2">
    <citation type="submission" date="2020-10" db="UniProtKB">
        <authorList>
            <consortium name="WormBaseParasite"/>
        </authorList>
    </citation>
    <scope>IDENTIFICATION</scope>
</reference>
<comment type="similarity">
    <text evidence="2">Belongs to the peptidase M13 family.</text>
</comment>
<dbReference type="Pfam" id="PF01431">
    <property type="entry name" value="Peptidase_M13"/>
    <property type="match status" value="1"/>
</dbReference>